<gene>
    <name evidence="1" type="ORF">EZS28_039242</name>
</gene>
<dbReference type="Proteomes" id="UP000324800">
    <property type="component" value="Unassembled WGS sequence"/>
</dbReference>
<comment type="caution">
    <text evidence="1">The sequence shown here is derived from an EMBL/GenBank/DDBJ whole genome shotgun (WGS) entry which is preliminary data.</text>
</comment>
<name>A0A5J4U5G0_9EUKA</name>
<sequence>MVILHSLPKVVQYGCMIAVEITVEIQFLIKQLLPMMLLHQLTVELELQELQMSIEEEIISIHCKFLMFYQVKILLLTVNTIPNSDSADGSYGTVDSYARNDHSQPINVQINASIVSVVNGVGNNGSSAYYSRHDHIHPQQLTYDGDITATKLIKSGGLQTELLYANDDTTAISDNDSHLVKKTGKTLQAVQGVLRHSGDEEESEDDDDYQTRGQIYQFYVNKAQTVTIIVESTGSSTIQLGCSRLLNTGQIAGQWTTYTTPSNYTTNRLGFKISLASDSDDNTRGLQISPDGNTLSFNRSVIAGTGATNGASNGSVNYSAGNPILWGVNSTDPIG</sequence>
<protein>
    <submittedName>
        <fullName evidence="1">Uncharacterized protein</fullName>
    </submittedName>
</protein>
<reference evidence="1 2" key="1">
    <citation type="submission" date="2019-03" db="EMBL/GenBank/DDBJ databases">
        <title>Single cell metagenomics reveals metabolic interactions within the superorganism composed of flagellate Streblomastix strix and complex community of Bacteroidetes bacteria on its surface.</title>
        <authorList>
            <person name="Treitli S.C."/>
            <person name="Kolisko M."/>
            <person name="Husnik F."/>
            <person name="Keeling P."/>
            <person name="Hampl V."/>
        </authorList>
    </citation>
    <scope>NUCLEOTIDE SEQUENCE [LARGE SCALE GENOMIC DNA]</scope>
    <source>
        <strain evidence="1">ST1C</strain>
    </source>
</reference>
<organism evidence="1 2">
    <name type="scientific">Streblomastix strix</name>
    <dbReference type="NCBI Taxonomy" id="222440"/>
    <lineage>
        <taxon>Eukaryota</taxon>
        <taxon>Metamonada</taxon>
        <taxon>Preaxostyla</taxon>
        <taxon>Oxymonadida</taxon>
        <taxon>Streblomastigidae</taxon>
        <taxon>Streblomastix</taxon>
    </lineage>
</organism>
<dbReference type="AlphaFoldDB" id="A0A5J4U5G0"/>
<accession>A0A5J4U5G0</accession>
<dbReference type="EMBL" id="SNRW01020680">
    <property type="protein sequence ID" value="KAA6365231.1"/>
    <property type="molecule type" value="Genomic_DNA"/>
</dbReference>
<evidence type="ECO:0000313" key="2">
    <source>
        <dbReference type="Proteomes" id="UP000324800"/>
    </source>
</evidence>
<proteinExistence type="predicted"/>
<evidence type="ECO:0000313" key="1">
    <source>
        <dbReference type="EMBL" id="KAA6365231.1"/>
    </source>
</evidence>